<reference evidence="18" key="1">
    <citation type="submission" date="2018-02" db="EMBL/GenBank/DDBJ databases">
        <authorList>
            <person name="Cohen D.B."/>
            <person name="Kent A.D."/>
        </authorList>
    </citation>
    <scope>NUCLEOTIDE SEQUENCE</scope>
</reference>
<feature type="domain" description="Ionotropic glutamate receptor C-terminal" evidence="17">
    <location>
        <begin position="466"/>
        <end position="747"/>
    </location>
</feature>
<dbReference type="FunFam" id="3.40.50.2300:FF:000081">
    <property type="entry name" value="Glutamate receptor"/>
    <property type="match status" value="1"/>
</dbReference>
<evidence type="ECO:0000256" key="8">
    <source>
        <dbReference type="ARBA" id="ARBA00023136"/>
    </source>
</evidence>
<evidence type="ECO:0000259" key="17">
    <source>
        <dbReference type="SMART" id="SM00079"/>
    </source>
</evidence>
<dbReference type="InterPro" id="IPR017103">
    <property type="entry name" value="Iontropic_Glu_rcpt_pln"/>
</dbReference>
<evidence type="ECO:0000256" key="1">
    <source>
        <dbReference type="ARBA" id="ARBA00004141"/>
    </source>
</evidence>
<comment type="subcellular location">
    <subcellularLocation>
        <location evidence="1">Membrane</location>
        <topology evidence="1">Multi-pass membrane protein</topology>
    </subcellularLocation>
</comment>
<dbReference type="InterPro" id="IPR019594">
    <property type="entry name" value="Glu/Gly-bd"/>
</dbReference>
<dbReference type="GO" id="GO:0015276">
    <property type="term" value="F:ligand-gated monoatomic ion channel activity"/>
    <property type="evidence" value="ECO:0007669"/>
    <property type="project" value="InterPro"/>
</dbReference>
<dbReference type="InterPro" id="IPR044440">
    <property type="entry name" value="GABAb_receptor_plant_PBP1"/>
</dbReference>
<dbReference type="AlphaFoldDB" id="A0A2N9IMB7"/>
<keyword evidence="7 13" id="KW-0406">Ion transport</keyword>
<feature type="region of interest" description="Disordered" evidence="14">
    <location>
        <begin position="849"/>
        <end position="878"/>
    </location>
</feature>
<dbReference type="SMART" id="SM00079">
    <property type="entry name" value="PBPe"/>
    <property type="match status" value="1"/>
</dbReference>
<dbReference type="FunFam" id="3.40.190.10:FF:000195">
    <property type="entry name" value="Glutamate receptor 2.7"/>
    <property type="match status" value="1"/>
</dbReference>
<keyword evidence="9 13" id="KW-0675">Receptor</keyword>
<dbReference type="Gene3D" id="3.40.190.10">
    <property type="entry name" value="Periplasmic binding protein-like II"/>
    <property type="match status" value="1"/>
</dbReference>
<dbReference type="InterPro" id="IPR001828">
    <property type="entry name" value="ANF_lig-bd_rcpt"/>
</dbReference>
<evidence type="ECO:0000256" key="11">
    <source>
        <dbReference type="ARBA" id="ARBA00023286"/>
    </source>
</evidence>
<keyword evidence="3 13" id="KW-0813">Transport</keyword>
<feature type="transmembrane region" description="Helical" evidence="15">
    <location>
        <begin position="766"/>
        <end position="791"/>
    </location>
</feature>
<feature type="signal peptide" evidence="16">
    <location>
        <begin position="1"/>
        <end position="25"/>
    </location>
</feature>
<dbReference type="Pfam" id="PF01094">
    <property type="entry name" value="ANF_receptor"/>
    <property type="match status" value="1"/>
</dbReference>
<dbReference type="PIRSF" id="PIRSF037090">
    <property type="entry name" value="Iontro_Glu-like_rcpt_pln"/>
    <property type="match status" value="1"/>
</dbReference>
<protein>
    <recommendedName>
        <fullName evidence="13">Glutamate receptor</fullName>
    </recommendedName>
</protein>
<gene>
    <name evidence="18" type="ORF">FSB_LOCUS53904</name>
</gene>
<dbReference type="EMBL" id="OIVN01006140">
    <property type="protein sequence ID" value="SPD26022.1"/>
    <property type="molecule type" value="Genomic_DNA"/>
</dbReference>
<feature type="chain" id="PRO_5014932198" description="Glutamate receptor" evidence="16">
    <location>
        <begin position="26"/>
        <end position="888"/>
    </location>
</feature>
<dbReference type="SUPFAM" id="SSF53822">
    <property type="entry name" value="Periplasmic binding protein-like I"/>
    <property type="match status" value="1"/>
</dbReference>
<dbReference type="CDD" id="cd19990">
    <property type="entry name" value="PBP1_GABAb_receptor_plant"/>
    <property type="match status" value="1"/>
</dbReference>
<keyword evidence="4 15" id="KW-0812">Transmembrane</keyword>
<evidence type="ECO:0000256" key="2">
    <source>
        <dbReference type="ARBA" id="ARBA00008685"/>
    </source>
</evidence>
<dbReference type="InterPro" id="IPR015683">
    <property type="entry name" value="Ionotropic_Glu_rcpt"/>
</dbReference>
<proteinExistence type="inferred from homology"/>
<evidence type="ECO:0000256" key="9">
    <source>
        <dbReference type="ARBA" id="ARBA00023170"/>
    </source>
</evidence>
<keyword evidence="10" id="KW-0325">Glycoprotein</keyword>
<dbReference type="Gene3D" id="3.40.50.2300">
    <property type="match status" value="3"/>
</dbReference>
<keyword evidence="5 16" id="KW-0732">Signal</keyword>
<name>A0A2N9IMB7_FAGSY</name>
<evidence type="ECO:0000256" key="7">
    <source>
        <dbReference type="ARBA" id="ARBA00023065"/>
    </source>
</evidence>
<accession>A0A2N9IMB7</accession>
<evidence type="ECO:0000256" key="16">
    <source>
        <dbReference type="SAM" id="SignalP"/>
    </source>
</evidence>
<dbReference type="SUPFAM" id="SSF53850">
    <property type="entry name" value="Periplasmic binding protein-like II"/>
    <property type="match status" value="1"/>
</dbReference>
<keyword evidence="12 13" id="KW-0407">Ion channel</keyword>
<dbReference type="GO" id="GO:0016020">
    <property type="term" value="C:membrane"/>
    <property type="evidence" value="ECO:0007669"/>
    <property type="project" value="UniProtKB-SubCell"/>
</dbReference>
<dbReference type="InterPro" id="IPR001320">
    <property type="entry name" value="Iontro_rcpt_C"/>
</dbReference>
<dbReference type="PANTHER" id="PTHR34836">
    <property type="entry name" value="OS06G0188250 PROTEIN"/>
    <property type="match status" value="1"/>
</dbReference>
<comment type="function">
    <text evidence="13">Glutamate-gated receptor that probably acts as non-selective cation channel.</text>
</comment>
<evidence type="ECO:0000256" key="5">
    <source>
        <dbReference type="ARBA" id="ARBA00022729"/>
    </source>
</evidence>
<evidence type="ECO:0000256" key="15">
    <source>
        <dbReference type="SAM" id="Phobius"/>
    </source>
</evidence>
<organism evidence="18">
    <name type="scientific">Fagus sylvatica</name>
    <name type="common">Beechnut</name>
    <dbReference type="NCBI Taxonomy" id="28930"/>
    <lineage>
        <taxon>Eukaryota</taxon>
        <taxon>Viridiplantae</taxon>
        <taxon>Streptophyta</taxon>
        <taxon>Embryophyta</taxon>
        <taxon>Tracheophyta</taxon>
        <taxon>Spermatophyta</taxon>
        <taxon>Magnoliopsida</taxon>
        <taxon>eudicotyledons</taxon>
        <taxon>Gunneridae</taxon>
        <taxon>Pentapetalae</taxon>
        <taxon>rosids</taxon>
        <taxon>fabids</taxon>
        <taxon>Fagales</taxon>
        <taxon>Fagaceae</taxon>
        <taxon>Fagus</taxon>
    </lineage>
</organism>
<dbReference type="CDD" id="cd13686">
    <property type="entry name" value="GluR_Plant"/>
    <property type="match status" value="1"/>
</dbReference>
<evidence type="ECO:0000256" key="14">
    <source>
        <dbReference type="SAM" id="MobiDB-lite"/>
    </source>
</evidence>
<evidence type="ECO:0000256" key="6">
    <source>
        <dbReference type="ARBA" id="ARBA00022989"/>
    </source>
</evidence>
<evidence type="ECO:0000256" key="13">
    <source>
        <dbReference type="PIRNR" id="PIRNR037090"/>
    </source>
</evidence>
<comment type="similarity">
    <text evidence="2 13">Belongs to the glutamate-gated ion channel (TC 1.A.10.1) family.</text>
</comment>
<evidence type="ECO:0000256" key="10">
    <source>
        <dbReference type="ARBA" id="ARBA00023180"/>
    </source>
</evidence>
<dbReference type="FunFam" id="3.40.190.10:FF:000291">
    <property type="entry name" value="Glutamate receptor"/>
    <property type="match status" value="1"/>
</dbReference>
<sequence length="888" mass="99626">MSTVANLKFLFSFIILFLLISASLGGKQSMTDVNVIRVGVVLDLNSTVGEMAESYLSMAVSDFYTVNANYQTRLTLFTRDSKDDVVGAACAALDLMKNEKVHVIIGPQRSAQAKFVANLGEKAQVPILSFSATSPFLSPNHNPFFIQTTQDDLGQVKAITSLVQAYGWREVIPIYEDTDYGNGLILYLKDAFQEVDVRFPYISLIHPSSKDSDILEELKKLKAMQSKIFLVHMTASLGSKLFVLVKNSGMMREGYAWVITQGLSSLLDPIDSKIMDSMQGVLGIRPYLPNSKHVKDFERRWTQNFTSLRKANLFGFRAYDTIWALAMAVEKANIKQNSSFLKQNASVSKVDLAAIGVSEMGPRLLNTIRSTEFKGLGGYFRLVKGQLEGYFRLVKGQLEASTFEIFNVIGKTERIIGYWNPKTKRLSREVDDNSMTSEIDAYSISKEKLKQPIWPGDTTNQPKKLRIGVPSRFGFSEFTKVEWRSDHNDKPKISGFSIDLFLAVLDMLPFPLPYEFVPYVNQNRQSAGTYDDLLYQIKLKKFDAVVGDTTIVANRSSYVDFTLPYSESGVSMVVSMKDNEKKNMWIFLKPLSWDLWGKSGQQLVTIYADHMGLYGSHPNTELHSKLNFNVDGYHEDSFVRELLVKQLNINESSLKSYTTPEQYHEALSKGSHNGGVAAIFDEIPYIKLFLSKYGSRYAMVGPIYKTDGFGFAFPLKSPLVSYISRAILNVTQDKDKMTTIIRKNFASQTTCVDGSSAEISSYSPSLGVYSFGGLFIIVGVASMCSLLIYVAKFLHFHWPASNIIPTEGSFWLRFIELVKHFNQKDLCSCSFRRNESKLNPTISSSVGFGASPSIESIDDEEKHSRSSSEGADNVAIDENEEIFFSKAW</sequence>
<dbReference type="PANTHER" id="PTHR34836:SF7">
    <property type="entry name" value="RECEPTOR LIGAND BINDING REGION DOMAIN-CONTAINING PROTEIN"/>
    <property type="match status" value="1"/>
</dbReference>
<keyword evidence="6 15" id="KW-1133">Transmembrane helix</keyword>
<evidence type="ECO:0000313" key="18">
    <source>
        <dbReference type="EMBL" id="SPD26022.1"/>
    </source>
</evidence>
<dbReference type="Pfam" id="PF10613">
    <property type="entry name" value="Lig_chan-Glu_bd"/>
    <property type="match status" value="1"/>
</dbReference>
<keyword evidence="8 13" id="KW-0472">Membrane</keyword>
<evidence type="ECO:0000256" key="3">
    <source>
        <dbReference type="ARBA" id="ARBA00022448"/>
    </source>
</evidence>
<evidence type="ECO:0000256" key="12">
    <source>
        <dbReference type="ARBA" id="ARBA00023303"/>
    </source>
</evidence>
<dbReference type="InterPro" id="IPR028082">
    <property type="entry name" value="Peripla_BP_I"/>
</dbReference>
<evidence type="ECO:0000256" key="4">
    <source>
        <dbReference type="ARBA" id="ARBA00022692"/>
    </source>
</evidence>
<keyword evidence="11 13" id="KW-1071">Ligand-gated ion channel</keyword>